<gene>
    <name evidence="2" type="ORF">P9271_22895</name>
</gene>
<comment type="caution">
    <text evidence="2">The sequence shown here is derived from an EMBL/GenBank/DDBJ whole genome shotgun (WGS) entry which is preliminary data.</text>
</comment>
<evidence type="ECO:0000313" key="3">
    <source>
        <dbReference type="Proteomes" id="UP001342826"/>
    </source>
</evidence>
<proteinExistence type="predicted"/>
<feature type="transmembrane region" description="Helical" evidence="1">
    <location>
        <begin position="34"/>
        <end position="54"/>
    </location>
</feature>
<dbReference type="Proteomes" id="UP001342826">
    <property type="component" value="Unassembled WGS sequence"/>
</dbReference>
<name>A0ABU6P466_9BACI</name>
<dbReference type="InterPro" id="IPR010001">
    <property type="entry name" value="BofA"/>
</dbReference>
<organism evidence="2 3">
    <name type="scientific">Metabacillus fastidiosus</name>
    <dbReference type="NCBI Taxonomy" id="1458"/>
    <lineage>
        <taxon>Bacteria</taxon>
        <taxon>Bacillati</taxon>
        <taxon>Bacillota</taxon>
        <taxon>Bacilli</taxon>
        <taxon>Bacillales</taxon>
        <taxon>Bacillaceae</taxon>
        <taxon>Metabacillus</taxon>
    </lineage>
</organism>
<sequence length="88" mass="9368">MDPILVFSVLGGLVLVLLLVGAPMKPIRWIGQVFIRIIVGALLLFLVNVFGASFDLHIPINFITSSISGILGLPGLAALVIIKMMIVS</sequence>
<keyword evidence="3" id="KW-1185">Reference proteome</keyword>
<reference evidence="2 3" key="1">
    <citation type="submission" date="2023-03" db="EMBL/GenBank/DDBJ databases">
        <title>Bacillus Genome Sequencing.</title>
        <authorList>
            <person name="Dunlap C."/>
        </authorList>
    </citation>
    <scope>NUCLEOTIDE SEQUENCE [LARGE SCALE GENOMIC DNA]</scope>
    <source>
        <strain evidence="2 3">NRS-1717</strain>
    </source>
</reference>
<protein>
    <submittedName>
        <fullName evidence="2">Pro-sigmaK processing inhibitor BofA family protein</fullName>
    </submittedName>
</protein>
<feature type="transmembrane region" description="Helical" evidence="1">
    <location>
        <begin position="60"/>
        <end position="82"/>
    </location>
</feature>
<keyword evidence="1" id="KW-0472">Membrane</keyword>
<dbReference type="RefSeq" id="WP_066235363.1">
    <property type="nucleotide sequence ID" value="NZ_JARTFQ010000013.1"/>
</dbReference>
<keyword evidence="1" id="KW-1133">Transmembrane helix</keyword>
<dbReference type="Pfam" id="PF07441">
    <property type="entry name" value="BofA"/>
    <property type="match status" value="1"/>
</dbReference>
<dbReference type="NCBIfam" id="TIGR02862">
    <property type="entry name" value="spore_BofA"/>
    <property type="match status" value="1"/>
</dbReference>
<evidence type="ECO:0000256" key="1">
    <source>
        <dbReference type="SAM" id="Phobius"/>
    </source>
</evidence>
<dbReference type="GeneID" id="301143153"/>
<dbReference type="EMBL" id="JARTFS010000025">
    <property type="protein sequence ID" value="MED4404135.1"/>
    <property type="molecule type" value="Genomic_DNA"/>
</dbReference>
<keyword evidence="1" id="KW-0812">Transmembrane</keyword>
<accession>A0ABU6P466</accession>
<evidence type="ECO:0000313" key="2">
    <source>
        <dbReference type="EMBL" id="MED4404135.1"/>
    </source>
</evidence>
<feature type="transmembrane region" description="Helical" evidence="1">
    <location>
        <begin position="6"/>
        <end position="22"/>
    </location>
</feature>